<keyword evidence="1" id="KW-1133">Transmembrane helix</keyword>
<dbReference type="AlphaFoldDB" id="A0AAW1DIW7"/>
<sequence length="85" mass="10391">MMLFPRSMMIWLHYYWIIMLISKLLTTMDSTLYTMLLFVEIQGKSLFFIQSFKTYWVCVSLMPSRDSLWSKVVLPTRTVFFYFIY</sequence>
<keyword evidence="3" id="KW-1185">Reference proteome</keyword>
<protein>
    <submittedName>
        <fullName evidence="2">Uncharacterized protein</fullName>
    </submittedName>
</protein>
<organism evidence="2 3">
    <name type="scientific">Rhynocoris fuscipes</name>
    <dbReference type="NCBI Taxonomy" id="488301"/>
    <lineage>
        <taxon>Eukaryota</taxon>
        <taxon>Metazoa</taxon>
        <taxon>Ecdysozoa</taxon>
        <taxon>Arthropoda</taxon>
        <taxon>Hexapoda</taxon>
        <taxon>Insecta</taxon>
        <taxon>Pterygota</taxon>
        <taxon>Neoptera</taxon>
        <taxon>Paraneoptera</taxon>
        <taxon>Hemiptera</taxon>
        <taxon>Heteroptera</taxon>
        <taxon>Panheteroptera</taxon>
        <taxon>Cimicomorpha</taxon>
        <taxon>Reduviidae</taxon>
        <taxon>Harpactorinae</taxon>
        <taxon>Harpactorini</taxon>
        <taxon>Rhynocoris</taxon>
    </lineage>
</organism>
<keyword evidence="1" id="KW-0472">Membrane</keyword>
<keyword evidence="1" id="KW-0812">Transmembrane</keyword>
<evidence type="ECO:0000256" key="1">
    <source>
        <dbReference type="SAM" id="Phobius"/>
    </source>
</evidence>
<proteinExistence type="predicted"/>
<name>A0AAW1DIW7_9HEMI</name>
<comment type="caution">
    <text evidence="2">The sequence shown here is derived from an EMBL/GenBank/DDBJ whole genome shotgun (WGS) entry which is preliminary data.</text>
</comment>
<reference evidence="2 3" key="1">
    <citation type="submission" date="2022-12" db="EMBL/GenBank/DDBJ databases">
        <title>Chromosome-level genome assembly of true bugs.</title>
        <authorList>
            <person name="Ma L."/>
            <person name="Li H."/>
        </authorList>
    </citation>
    <scope>NUCLEOTIDE SEQUENCE [LARGE SCALE GENOMIC DNA]</scope>
    <source>
        <strain evidence="2">Lab_2022b</strain>
    </source>
</reference>
<dbReference type="Proteomes" id="UP001461498">
    <property type="component" value="Unassembled WGS sequence"/>
</dbReference>
<feature type="transmembrane region" description="Helical" evidence="1">
    <location>
        <begin position="12"/>
        <end position="39"/>
    </location>
</feature>
<evidence type="ECO:0000313" key="3">
    <source>
        <dbReference type="Proteomes" id="UP001461498"/>
    </source>
</evidence>
<gene>
    <name evidence="2" type="ORF">O3M35_005508</name>
</gene>
<accession>A0AAW1DIW7</accession>
<dbReference type="EMBL" id="JAPXFL010000002">
    <property type="protein sequence ID" value="KAK9510796.1"/>
    <property type="molecule type" value="Genomic_DNA"/>
</dbReference>
<evidence type="ECO:0000313" key="2">
    <source>
        <dbReference type="EMBL" id="KAK9510796.1"/>
    </source>
</evidence>